<proteinExistence type="predicted"/>
<gene>
    <name evidence="1" type="ORF">B0J12DRAFT_695353</name>
</gene>
<dbReference type="Proteomes" id="UP000774617">
    <property type="component" value="Unassembled WGS sequence"/>
</dbReference>
<comment type="caution">
    <text evidence="1">The sequence shown here is derived from an EMBL/GenBank/DDBJ whole genome shotgun (WGS) entry which is preliminary data.</text>
</comment>
<protein>
    <submittedName>
        <fullName evidence="1">Uncharacterized protein</fullName>
    </submittedName>
</protein>
<accession>A0ABQ8GN56</accession>
<name>A0ABQ8GN56_9PEZI</name>
<sequence length="213" mass="24290">MAHPRTSLMTLPTEVRQQILGHVCDEFRPRNGGGSVEGALKYLRQLYDINRTIRAEMSHVESAWRRKVPMNIATFAAYAKNPVAINGVLTLALFDHEFLNNPPSGWEVVVQQLHQMEEATQKIEQTKDMPYEWFMSLWFGLVKELPLKGANRLGIRRVQVVETSGPRAIREPILARMKILLMVFLGLRSRCISCVGIREDDWTGPRKARHATG</sequence>
<evidence type="ECO:0000313" key="2">
    <source>
        <dbReference type="Proteomes" id="UP000774617"/>
    </source>
</evidence>
<keyword evidence="2" id="KW-1185">Reference proteome</keyword>
<reference evidence="1 2" key="1">
    <citation type="journal article" date="2021" name="Nat. Commun.">
        <title>Genetic determinants of endophytism in the Arabidopsis root mycobiome.</title>
        <authorList>
            <person name="Mesny F."/>
            <person name="Miyauchi S."/>
            <person name="Thiergart T."/>
            <person name="Pickel B."/>
            <person name="Atanasova L."/>
            <person name="Karlsson M."/>
            <person name="Huettel B."/>
            <person name="Barry K.W."/>
            <person name="Haridas S."/>
            <person name="Chen C."/>
            <person name="Bauer D."/>
            <person name="Andreopoulos W."/>
            <person name="Pangilinan J."/>
            <person name="LaButti K."/>
            <person name="Riley R."/>
            <person name="Lipzen A."/>
            <person name="Clum A."/>
            <person name="Drula E."/>
            <person name="Henrissat B."/>
            <person name="Kohler A."/>
            <person name="Grigoriev I.V."/>
            <person name="Martin F.M."/>
            <person name="Hacquard S."/>
        </authorList>
    </citation>
    <scope>NUCLEOTIDE SEQUENCE [LARGE SCALE GENOMIC DNA]</scope>
    <source>
        <strain evidence="1 2">MPI-SDFR-AT-0080</strain>
    </source>
</reference>
<organism evidence="1 2">
    <name type="scientific">Macrophomina phaseolina</name>
    <dbReference type="NCBI Taxonomy" id="35725"/>
    <lineage>
        <taxon>Eukaryota</taxon>
        <taxon>Fungi</taxon>
        <taxon>Dikarya</taxon>
        <taxon>Ascomycota</taxon>
        <taxon>Pezizomycotina</taxon>
        <taxon>Dothideomycetes</taxon>
        <taxon>Dothideomycetes incertae sedis</taxon>
        <taxon>Botryosphaeriales</taxon>
        <taxon>Botryosphaeriaceae</taxon>
        <taxon>Macrophomina</taxon>
    </lineage>
</organism>
<evidence type="ECO:0000313" key="1">
    <source>
        <dbReference type="EMBL" id="KAH7061171.1"/>
    </source>
</evidence>
<dbReference type="EMBL" id="JAGTJR010000004">
    <property type="protein sequence ID" value="KAH7061171.1"/>
    <property type="molecule type" value="Genomic_DNA"/>
</dbReference>